<protein>
    <submittedName>
        <fullName evidence="1">Uncharacterized protein</fullName>
    </submittedName>
</protein>
<reference evidence="1 2" key="1">
    <citation type="submission" date="2013-02" db="EMBL/GenBank/DDBJ databases">
        <title>The Genome Sequence of Plasmodium falciparum NF54.</title>
        <authorList>
            <consortium name="The Broad Institute Genome Sequencing Platform"/>
            <consortium name="The Broad Institute Genome Sequencing Center for Infectious Disease"/>
            <person name="Neafsey D."/>
            <person name="Cheeseman I."/>
            <person name="Volkman S."/>
            <person name="Adams J."/>
            <person name="Walker B."/>
            <person name="Young S.K."/>
            <person name="Zeng Q."/>
            <person name="Gargeya S."/>
            <person name="Fitzgerald M."/>
            <person name="Haas B."/>
            <person name="Abouelleil A."/>
            <person name="Alvarado L."/>
            <person name="Arachchi H.M."/>
            <person name="Berlin A.M."/>
            <person name="Chapman S.B."/>
            <person name="Dewar J."/>
            <person name="Goldberg J."/>
            <person name="Griggs A."/>
            <person name="Gujja S."/>
            <person name="Hansen M."/>
            <person name="Howarth C."/>
            <person name="Imamovic A."/>
            <person name="Larimer J."/>
            <person name="McCowan C."/>
            <person name="Murphy C."/>
            <person name="Neiman D."/>
            <person name="Pearson M."/>
            <person name="Priest M."/>
            <person name="Roberts A."/>
            <person name="Saif S."/>
            <person name="Shea T."/>
            <person name="Sisk P."/>
            <person name="Sykes S."/>
            <person name="Wortman J."/>
            <person name="Nusbaum C."/>
            <person name="Birren B."/>
        </authorList>
    </citation>
    <scope>NUCLEOTIDE SEQUENCE [LARGE SCALE GENOMIC DNA]</scope>
    <source>
        <strain evidence="1 2">NF54</strain>
    </source>
</reference>
<proteinExistence type="predicted"/>
<accession>W7K8M3</accession>
<dbReference type="EMBL" id="KE123878">
    <property type="protein sequence ID" value="EWC86092.1"/>
    <property type="molecule type" value="Genomic_DNA"/>
</dbReference>
<name>W7K8M3_PLAFO</name>
<keyword evidence="2" id="KW-1185">Reference proteome</keyword>
<dbReference type="Proteomes" id="UP000030673">
    <property type="component" value="Unassembled WGS sequence"/>
</dbReference>
<organism evidence="1 2">
    <name type="scientific">Plasmodium falciparum (isolate NF54)</name>
    <dbReference type="NCBI Taxonomy" id="5843"/>
    <lineage>
        <taxon>Eukaryota</taxon>
        <taxon>Sar</taxon>
        <taxon>Alveolata</taxon>
        <taxon>Apicomplexa</taxon>
        <taxon>Aconoidasida</taxon>
        <taxon>Haemosporida</taxon>
        <taxon>Plasmodiidae</taxon>
        <taxon>Plasmodium</taxon>
        <taxon>Plasmodium (Laverania)</taxon>
    </lineage>
</organism>
<evidence type="ECO:0000313" key="1">
    <source>
        <dbReference type="EMBL" id="EWC86092.1"/>
    </source>
</evidence>
<evidence type="ECO:0000313" key="2">
    <source>
        <dbReference type="Proteomes" id="UP000030673"/>
    </source>
</evidence>
<gene>
    <name evidence="1" type="ORF">PFNF54_05119</name>
</gene>
<sequence>MSYIYNTIISKKCIISCNINTKMLKIETKEKKFIIDMNKLHVQEIPTTYDNLAIIKLIIKKKNNNNSNCLLVESKNLGALQHLGDEIGWNYDKTGYSMDHKFNDEKEKKERRKIIAQ</sequence>
<dbReference type="AlphaFoldDB" id="W7K8M3"/>